<feature type="binding site" evidence="8">
    <location>
        <begin position="291"/>
        <end position="294"/>
    </location>
    <ligand>
        <name>GTP</name>
        <dbReference type="ChEBI" id="CHEBI:37565"/>
        <label>2</label>
    </ligand>
</feature>
<evidence type="ECO:0000259" key="11">
    <source>
        <dbReference type="Pfam" id="PF14714"/>
    </source>
</evidence>
<feature type="binding site" evidence="8">
    <location>
        <begin position="118"/>
        <end position="121"/>
    </location>
    <ligand>
        <name>GTP</name>
        <dbReference type="ChEBI" id="CHEBI:37565"/>
        <label>1</label>
    </ligand>
</feature>
<evidence type="ECO:0000256" key="3">
    <source>
        <dbReference type="ARBA" id="ARBA00022517"/>
    </source>
</evidence>
<comment type="similarity">
    <text evidence="1 8 9">Belongs to the TRAFAC class TrmE-Era-EngA-EngB-Septin-like GTPase superfamily. EngA (Der) GTPase family.</text>
</comment>
<dbReference type="NCBIfam" id="TIGR03594">
    <property type="entry name" value="GTPase_EngA"/>
    <property type="match status" value="1"/>
</dbReference>
<evidence type="ECO:0000313" key="13">
    <source>
        <dbReference type="Proteomes" id="UP000315498"/>
    </source>
</evidence>
<evidence type="ECO:0000256" key="6">
    <source>
        <dbReference type="ARBA" id="ARBA00023134"/>
    </source>
</evidence>
<reference evidence="12 13" key="1">
    <citation type="submission" date="2019-02" db="EMBL/GenBank/DDBJ databases">
        <title>Prokaryotic population dynamics and viral predation in marine succession experiment using metagenomics: the confinement effect.</title>
        <authorList>
            <person name="Haro-Moreno J.M."/>
            <person name="Rodriguez-Valera F."/>
            <person name="Lopez-Perez M."/>
        </authorList>
    </citation>
    <scope>NUCLEOTIDE SEQUENCE [LARGE SCALE GENOMIC DNA]</scope>
    <source>
        <strain evidence="12">MED-G161</strain>
    </source>
</reference>
<dbReference type="GO" id="GO:0043022">
    <property type="term" value="F:ribosome binding"/>
    <property type="evidence" value="ECO:0007669"/>
    <property type="project" value="TreeGrafter"/>
</dbReference>
<feature type="binding site" evidence="8">
    <location>
        <begin position="226"/>
        <end position="230"/>
    </location>
    <ligand>
        <name>GTP</name>
        <dbReference type="ChEBI" id="CHEBI:37565"/>
        <label>2</label>
    </ligand>
</feature>
<keyword evidence="5 8" id="KW-0547">Nucleotide-binding</keyword>
<sequence>MFTSIAIIGRPNVGKSTLFNKLTKSRDAIVSDLPGLTKDRNHGFMDFKSKKTLLVDTGGIVNDKEELKEAISNQAWIAVMESSLVILLFDGSEELTKEDLDIIYKLRKLSKEFITVLNKVDKKSKSSIKEDLQINGIKEFLEVSAEHSINISILKSILEKKLPDLSIDIPEGKKVAVLGRPNAGKSTFINKLINEDRLIVSEIAGTTIDSISIPFEFNEEKFILIDTAGIRKGYKYNHKVEYFSFVRAMHAIEQSDIVIFMCDAEESLVDQDMKILNMIIQNGKPILFALNKTDLVSKNAIDKIYNSKRMQSDFIKKIEQVEISALKKKGFKKVFNLTNRIIDKSQKKFPTSMLNRLLENFVNKNAPPSVSGRPIKFKHVHFGGTYPTTFIVHSNQDKKIPSNYKKYLENSFRSELGLKSVQLKIIFRKSENPFEGKKNKLSDRQVKKRQRLIKHIKKTKN</sequence>
<comment type="subunit">
    <text evidence="8">Associates with the 50S ribosomal subunit.</text>
</comment>
<dbReference type="Gene3D" id="3.30.300.20">
    <property type="match status" value="1"/>
</dbReference>
<keyword evidence="4 9" id="KW-0677">Repeat</keyword>
<feature type="binding site" evidence="8">
    <location>
        <begin position="9"/>
        <end position="16"/>
    </location>
    <ligand>
        <name>GTP</name>
        <dbReference type="ChEBI" id="CHEBI:37565"/>
        <label>1</label>
    </ligand>
</feature>
<dbReference type="InterPro" id="IPR005225">
    <property type="entry name" value="Small_GTP-bd"/>
</dbReference>
<organism evidence="12 13">
    <name type="scientific">SAR86 cluster bacterium</name>
    <dbReference type="NCBI Taxonomy" id="2030880"/>
    <lineage>
        <taxon>Bacteria</taxon>
        <taxon>Pseudomonadati</taxon>
        <taxon>Pseudomonadota</taxon>
        <taxon>Gammaproteobacteria</taxon>
        <taxon>SAR86 cluster</taxon>
    </lineage>
</organism>
<evidence type="ECO:0000256" key="1">
    <source>
        <dbReference type="ARBA" id="ARBA00008279"/>
    </source>
</evidence>
<dbReference type="Pfam" id="PF01926">
    <property type="entry name" value="MMR_HSR1"/>
    <property type="match status" value="2"/>
</dbReference>
<feature type="domain" description="G" evidence="10">
    <location>
        <begin position="174"/>
        <end position="292"/>
    </location>
</feature>
<dbReference type="PANTHER" id="PTHR43834:SF6">
    <property type="entry name" value="GTPASE DER"/>
    <property type="match status" value="1"/>
</dbReference>
<name>A0A520MWF8_9GAMM</name>
<dbReference type="SUPFAM" id="SSF52540">
    <property type="entry name" value="P-loop containing nucleoside triphosphate hydrolases"/>
    <property type="match status" value="2"/>
</dbReference>
<dbReference type="InterPro" id="IPR015946">
    <property type="entry name" value="KH_dom-like_a/b"/>
</dbReference>
<feature type="binding site" evidence="8">
    <location>
        <begin position="56"/>
        <end position="60"/>
    </location>
    <ligand>
        <name>GTP</name>
        <dbReference type="ChEBI" id="CHEBI:37565"/>
        <label>1</label>
    </ligand>
</feature>
<gene>
    <name evidence="8 12" type="primary">der</name>
    <name evidence="12" type="ORF">EVA94_00335</name>
</gene>
<evidence type="ECO:0000256" key="9">
    <source>
        <dbReference type="RuleBase" id="RU004481"/>
    </source>
</evidence>
<dbReference type="CDD" id="cd01895">
    <property type="entry name" value="EngA2"/>
    <property type="match status" value="1"/>
</dbReference>
<keyword evidence="6 8" id="KW-0342">GTP-binding</keyword>
<evidence type="ECO:0000256" key="7">
    <source>
        <dbReference type="ARBA" id="ARBA00032345"/>
    </source>
</evidence>
<dbReference type="Proteomes" id="UP000315498">
    <property type="component" value="Unassembled WGS sequence"/>
</dbReference>
<feature type="binding site" evidence="8">
    <location>
        <begin position="179"/>
        <end position="186"/>
    </location>
    <ligand>
        <name>GTP</name>
        <dbReference type="ChEBI" id="CHEBI:37565"/>
        <label>2</label>
    </ligand>
</feature>
<evidence type="ECO:0000256" key="8">
    <source>
        <dbReference type="HAMAP-Rule" id="MF_00195"/>
    </source>
</evidence>
<comment type="caution">
    <text evidence="12">The sequence shown here is derived from an EMBL/GenBank/DDBJ whole genome shotgun (WGS) entry which is preliminary data.</text>
</comment>
<evidence type="ECO:0000313" key="12">
    <source>
        <dbReference type="EMBL" id="RZO25568.1"/>
    </source>
</evidence>
<dbReference type="PANTHER" id="PTHR43834">
    <property type="entry name" value="GTPASE DER"/>
    <property type="match status" value="1"/>
</dbReference>
<dbReference type="Gene3D" id="3.40.50.300">
    <property type="entry name" value="P-loop containing nucleotide triphosphate hydrolases"/>
    <property type="match status" value="2"/>
</dbReference>
<dbReference type="InterPro" id="IPR006073">
    <property type="entry name" value="GTP-bd"/>
</dbReference>
<dbReference type="Pfam" id="PF14714">
    <property type="entry name" value="KH_dom-like"/>
    <property type="match status" value="1"/>
</dbReference>
<feature type="domain" description="G" evidence="10">
    <location>
        <begin position="5"/>
        <end position="119"/>
    </location>
</feature>
<evidence type="ECO:0000259" key="10">
    <source>
        <dbReference type="Pfam" id="PF01926"/>
    </source>
</evidence>
<protein>
    <recommendedName>
        <fullName evidence="2 8">GTPase Der</fullName>
    </recommendedName>
    <alternativeName>
        <fullName evidence="7 8">GTP-binding protein EngA</fullName>
    </alternativeName>
</protein>
<accession>A0A520MWF8</accession>
<evidence type="ECO:0000256" key="5">
    <source>
        <dbReference type="ARBA" id="ARBA00022741"/>
    </source>
</evidence>
<dbReference type="CDD" id="cd01894">
    <property type="entry name" value="EngA1"/>
    <property type="match status" value="1"/>
</dbReference>
<evidence type="ECO:0000256" key="4">
    <source>
        <dbReference type="ARBA" id="ARBA00022737"/>
    </source>
</evidence>
<dbReference type="AlphaFoldDB" id="A0A520MWF8"/>
<dbReference type="PRINTS" id="PR00326">
    <property type="entry name" value="GTP1OBG"/>
</dbReference>
<dbReference type="GO" id="GO:0042254">
    <property type="term" value="P:ribosome biogenesis"/>
    <property type="evidence" value="ECO:0007669"/>
    <property type="project" value="UniProtKB-KW"/>
</dbReference>
<dbReference type="InterPro" id="IPR027417">
    <property type="entry name" value="P-loop_NTPase"/>
</dbReference>
<dbReference type="PIRSF" id="PIRSF006485">
    <property type="entry name" value="GTP-binding_EngA"/>
    <property type="match status" value="1"/>
</dbReference>
<dbReference type="GO" id="GO:0005525">
    <property type="term" value="F:GTP binding"/>
    <property type="evidence" value="ECO:0007669"/>
    <property type="project" value="UniProtKB-UniRule"/>
</dbReference>
<feature type="domain" description="GTPase Der C-terminal KH-domain-like" evidence="11">
    <location>
        <begin position="348"/>
        <end position="428"/>
    </location>
</feature>
<dbReference type="InterPro" id="IPR016484">
    <property type="entry name" value="GTPase_Der"/>
</dbReference>
<comment type="function">
    <text evidence="8 9">GTPase that plays an essential role in the late steps of ribosome biogenesis.</text>
</comment>
<proteinExistence type="inferred from homology"/>
<dbReference type="EMBL" id="SHBG01000002">
    <property type="protein sequence ID" value="RZO25568.1"/>
    <property type="molecule type" value="Genomic_DNA"/>
</dbReference>
<evidence type="ECO:0000256" key="2">
    <source>
        <dbReference type="ARBA" id="ARBA00020953"/>
    </source>
</evidence>
<keyword evidence="3 8" id="KW-0690">Ribosome biogenesis</keyword>
<dbReference type="NCBIfam" id="TIGR00231">
    <property type="entry name" value="small_GTP"/>
    <property type="match status" value="2"/>
</dbReference>
<dbReference type="HAMAP" id="MF_00195">
    <property type="entry name" value="GTPase_Der"/>
    <property type="match status" value="1"/>
</dbReference>
<dbReference type="InterPro" id="IPR032859">
    <property type="entry name" value="KH_dom-like"/>
</dbReference>